<feature type="region of interest" description="Disordered" evidence="9">
    <location>
        <begin position="249"/>
        <end position="286"/>
    </location>
</feature>
<feature type="transmembrane region" description="Helical" evidence="10">
    <location>
        <begin position="94"/>
        <end position="111"/>
    </location>
</feature>
<keyword evidence="8" id="KW-0902">Two-component regulatory system</keyword>
<feature type="compositionally biased region" description="Low complexity" evidence="9">
    <location>
        <begin position="426"/>
        <end position="435"/>
    </location>
</feature>
<keyword evidence="4" id="KW-0808">Transferase</keyword>
<feature type="domain" description="Histidine kinase/HSP90-like ATPase" evidence="11">
    <location>
        <begin position="317"/>
        <end position="416"/>
    </location>
</feature>
<evidence type="ECO:0000256" key="1">
    <source>
        <dbReference type="ARBA" id="ARBA00000085"/>
    </source>
</evidence>
<sequence>MPATAPPTGTSAPALAPGGRVAAILAWCAAAAHPFVLFTGVRAGPFRSTELRLFLTAVGVGLLLPLVRRRPEAALGLLLVGLFAASTTRPDPELIYLPMLAADACVGLLAARRPRRVTLSAAAVTLTVQIASALYITSGHDIFVTTVVALALALLTAGLLGHSARERREHMAELRARTAAEAVTAERLRIARELHDVIAHSIGVIAIQAGVGRRVIETQPAEARNALATIETTSRETLAGLRRTLGALRASTKDTPGQSAGGSGLTAAGQGPGDGPAPLAPAPGLADLGRLTASTADAGVRVEIRHLGDPGRQLPPEVDLAAYRIVQESLTNVVRHAGTPSCRVTVERGEGALLVEITDDGPATAVTPATGSASPGGPGYGIVGMRERAALLGGRFSARPRPGGGFHVTAELPLPLPLSAPPTPVAPTTSLPLTAQEGTPTP</sequence>
<dbReference type="PANTHER" id="PTHR24421:SF10">
    <property type="entry name" value="NITRATE_NITRITE SENSOR PROTEIN NARQ"/>
    <property type="match status" value="1"/>
</dbReference>
<evidence type="ECO:0000256" key="10">
    <source>
        <dbReference type="SAM" id="Phobius"/>
    </source>
</evidence>
<keyword evidence="10" id="KW-0472">Membrane</keyword>
<gene>
    <name evidence="12" type="ORF">OG814_18085</name>
</gene>
<evidence type="ECO:0000259" key="11">
    <source>
        <dbReference type="SMART" id="SM00387"/>
    </source>
</evidence>
<dbReference type="Gene3D" id="1.20.5.1930">
    <property type="match status" value="1"/>
</dbReference>
<dbReference type="Pfam" id="PF02518">
    <property type="entry name" value="HATPase_c"/>
    <property type="match status" value="1"/>
</dbReference>
<dbReference type="PANTHER" id="PTHR24421">
    <property type="entry name" value="NITRATE/NITRITE SENSOR PROTEIN NARX-RELATED"/>
    <property type="match status" value="1"/>
</dbReference>
<evidence type="ECO:0000313" key="12">
    <source>
        <dbReference type="EMBL" id="WTR71058.1"/>
    </source>
</evidence>
<feature type="transmembrane region" description="Helical" evidence="10">
    <location>
        <begin position="51"/>
        <end position="68"/>
    </location>
</feature>
<evidence type="ECO:0000256" key="6">
    <source>
        <dbReference type="ARBA" id="ARBA00022777"/>
    </source>
</evidence>
<evidence type="ECO:0000256" key="8">
    <source>
        <dbReference type="ARBA" id="ARBA00023012"/>
    </source>
</evidence>
<dbReference type="SUPFAM" id="SSF55874">
    <property type="entry name" value="ATPase domain of HSP90 chaperone/DNA topoisomerase II/histidine kinase"/>
    <property type="match status" value="1"/>
</dbReference>
<dbReference type="EC" id="2.7.13.3" evidence="2"/>
<dbReference type="CDD" id="cd16917">
    <property type="entry name" value="HATPase_UhpB-NarQ-NarX-like"/>
    <property type="match status" value="1"/>
</dbReference>
<evidence type="ECO:0000256" key="7">
    <source>
        <dbReference type="ARBA" id="ARBA00022840"/>
    </source>
</evidence>
<protein>
    <recommendedName>
        <fullName evidence="2">histidine kinase</fullName>
        <ecNumber evidence="2">2.7.13.3</ecNumber>
    </recommendedName>
</protein>
<dbReference type="InterPro" id="IPR050482">
    <property type="entry name" value="Sensor_HK_TwoCompSys"/>
</dbReference>
<keyword evidence="3" id="KW-0597">Phosphoprotein</keyword>
<dbReference type="GO" id="GO:0016301">
    <property type="term" value="F:kinase activity"/>
    <property type="evidence" value="ECO:0007669"/>
    <property type="project" value="UniProtKB-KW"/>
</dbReference>
<dbReference type="RefSeq" id="WP_398170082.1">
    <property type="nucleotide sequence ID" value="NZ_CP108188.1"/>
</dbReference>
<feature type="transmembrane region" description="Helical" evidence="10">
    <location>
        <begin position="142"/>
        <end position="161"/>
    </location>
</feature>
<keyword evidence="6 12" id="KW-0418">Kinase</keyword>
<dbReference type="Proteomes" id="UP001622594">
    <property type="component" value="Chromosome"/>
</dbReference>
<keyword evidence="5" id="KW-0547">Nucleotide-binding</keyword>
<keyword evidence="10" id="KW-1133">Transmembrane helix</keyword>
<accession>A0ABZ1LCF6</accession>
<feature type="compositionally biased region" description="Gly residues" evidence="9">
    <location>
        <begin position="259"/>
        <end position="274"/>
    </location>
</feature>
<dbReference type="Gene3D" id="3.30.565.10">
    <property type="entry name" value="Histidine kinase-like ATPase, C-terminal domain"/>
    <property type="match status" value="1"/>
</dbReference>
<evidence type="ECO:0000256" key="3">
    <source>
        <dbReference type="ARBA" id="ARBA00022553"/>
    </source>
</evidence>
<dbReference type="InterPro" id="IPR011712">
    <property type="entry name" value="Sig_transdc_His_kin_sub3_dim/P"/>
</dbReference>
<dbReference type="SMART" id="SM00387">
    <property type="entry name" value="HATPase_c"/>
    <property type="match status" value="1"/>
</dbReference>
<reference evidence="12 13" key="1">
    <citation type="submission" date="2022-10" db="EMBL/GenBank/DDBJ databases">
        <title>The complete genomes of actinobacterial strains from the NBC collection.</title>
        <authorList>
            <person name="Joergensen T.S."/>
            <person name="Alvarez Arevalo M."/>
            <person name="Sterndorff E.B."/>
            <person name="Faurdal D."/>
            <person name="Vuksanovic O."/>
            <person name="Mourched A.-S."/>
            <person name="Charusanti P."/>
            <person name="Shaw S."/>
            <person name="Blin K."/>
            <person name="Weber T."/>
        </authorList>
    </citation>
    <scope>NUCLEOTIDE SEQUENCE [LARGE SCALE GENOMIC DNA]</scope>
    <source>
        <strain evidence="12 13">NBC_00123</strain>
    </source>
</reference>
<dbReference type="InterPro" id="IPR003594">
    <property type="entry name" value="HATPase_dom"/>
</dbReference>
<proteinExistence type="predicted"/>
<dbReference type="EMBL" id="CP108188">
    <property type="protein sequence ID" value="WTR71058.1"/>
    <property type="molecule type" value="Genomic_DNA"/>
</dbReference>
<dbReference type="Pfam" id="PF07730">
    <property type="entry name" value="HisKA_3"/>
    <property type="match status" value="1"/>
</dbReference>
<feature type="region of interest" description="Disordered" evidence="9">
    <location>
        <begin position="419"/>
        <end position="442"/>
    </location>
</feature>
<evidence type="ECO:0000313" key="13">
    <source>
        <dbReference type="Proteomes" id="UP001622594"/>
    </source>
</evidence>
<keyword evidence="13" id="KW-1185">Reference proteome</keyword>
<evidence type="ECO:0000256" key="4">
    <source>
        <dbReference type="ARBA" id="ARBA00022679"/>
    </source>
</evidence>
<dbReference type="InterPro" id="IPR036890">
    <property type="entry name" value="HATPase_C_sf"/>
</dbReference>
<evidence type="ECO:0000256" key="2">
    <source>
        <dbReference type="ARBA" id="ARBA00012438"/>
    </source>
</evidence>
<feature type="transmembrane region" description="Helical" evidence="10">
    <location>
        <begin position="20"/>
        <end position="39"/>
    </location>
</feature>
<keyword evidence="10" id="KW-0812">Transmembrane</keyword>
<name>A0ABZ1LCF6_9ACTN</name>
<feature type="transmembrane region" description="Helical" evidence="10">
    <location>
        <begin position="118"/>
        <end position="136"/>
    </location>
</feature>
<evidence type="ECO:0000256" key="9">
    <source>
        <dbReference type="SAM" id="MobiDB-lite"/>
    </source>
</evidence>
<organism evidence="12 13">
    <name type="scientific">Streptomyces zaomyceticus</name>
    <dbReference type="NCBI Taxonomy" id="68286"/>
    <lineage>
        <taxon>Bacteria</taxon>
        <taxon>Bacillati</taxon>
        <taxon>Actinomycetota</taxon>
        <taxon>Actinomycetes</taxon>
        <taxon>Kitasatosporales</taxon>
        <taxon>Streptomycetaceae</taxon>
        <taxon>Streptomyces</taxon>
    </lineage>
</organism>
<comment type="catalytic activity">
    <reaction evidence="1">
        <text>ATP + protein L-histidine = ADP + protein N-phospho-L-histidine.</text>
        <dbReference type="EC" id="2.7.13.3"/>
    </reaction>
</comment>
<evidence type="ECO:0000256" key="5">
    <source>
        <dbReference type="ARBA" id="ARBA00022741"/>
    </source>
</evidence>
<keyword evidence="7" id="KW-0067">ATP-binding</keyword>